<gene>
    <name evidence="1" type="ORF">WDJ50_09650</name>
</gene>
<dbReference type="AlphaFoldDB" id="A0AAU6Q022"/>
<evidence type="ECO:0000313" key="1">
    <source>
        <dbReference type="EMBL" id="WYF43680.1"/>
    </source>
</evidence>
<reference evidence="1" key="1">
    <citation type="submission" date="2024-03" db="EMBL/GenBank/DDBJ databases">
        <title>Deinococcus weizhi sp. nov., isolated from human skin.</title>
        <authorList>
            <person name="Wei Z."/>
            <person name="Tian F."/>
            <person name="Yang C."/>
            <person name="Xin L.T."/>
            <person name="Wen Z.J."/>
            <person name="Lan K.C."/>
            <person name="Yu L."/>
            <person name="Zhe W."/>
            <person name="Dan F.D."/>
            <person name="Jun W."/>
            <person name="Rui Z."/>
            <person name="Yong X.J."/>
            <person name="Ting Y."/>
            <person name="Wei X."/>
            <person name="Xu Z.G."/>
            <person name="Xin Z."/>
            <person name="Dong F.G."/>
            <person name="Ni X.M."/>
            <person name="Zheng M.G."/>
            <person name="Chun Y."/>
            <person name="Qian W.X."/>
        </authorList>
    </citation>
    <scope>NUCLEOTIDE SEQUENCE</scope>
    <source>
        <strain evidence="1">VB142</strain>
    </source>
</reference>
<sequence length="88" mass="10149">MTVTTAPCDIVSLRLSHCRAEHAAQQGQFHVAVLHYRTCLESAERREDRQAIQFFSLRLVECYEAMGMRDKAAAFRWLAEADDLNMLF</sequence>
<protein>
    <recommendedName>
        <fullName evidence="2">Tetratricopeptide repeat protein</fullName>
    </recommendedName>
</protein>
<proteinExistence type="predicted"/>
<organism evidence="1">
    <name type="scientific">Deinococcus sp. VB142</name>
    <dbReference type="NCBI Taxonomy" id="3112952"/>
    <lineage>
        <taxon>Bacteria</taxon>
        <taxon>Thermotogati</taxon>
        <taxon>Deinococcota</taxon>
        <taxon>Deinococci</taxon>
        <taxon>Deinococcales</taxon>
        <taxon>Deinococcaceae</taxon>
        <taxon>Deinococcus</taxon>
    </lineage>
</organism>
<dbReference type="RefSeq" id="WP_339094556.1">
    <property type="nucleotide sequence ID" value="NZ_CP149782.1"/>
</dbReference>
<evidence type="ECO:0008006" key="2">
    <source>
        <dbReference type="Google" id="ProtNLM"/>
    </source>
</evidence>
<name>A0AAU6Q022_9DEIO</name>
<accession>A0AAU6Q022</accession>
<dbReference type="EMBL" id="CP149782">
    <property type="protein sequence ID" value="WYF43680.1"/>
    <property type="molecule type" value="Genomic_DNA"/>
</dbReference>